<dbReference type="PIRSF" id="PIRSF005067">
    <property type="entry name" value="Tma_RNA-bind_prd"/>
    <property type="match status" value="1"/>
</dbReference>
<dbReference type="eggNOG" id="arCOG00985">
    <property type="taxonomic scope" value="Archaea"/>
</dbReference>
<dbReference type="AlphaFoldDB" id="A0A0A7GHH1"/>
<sequence length="150" mass="16657">MRKKDTKNILGKIKDAYGVELSGEIDKVDIDGRTVFLVNNEPLLMEHDGNVYFTVYGIIKLMPGKGRVVVDEGAVKFIMNGADVMKPGIVEADESLKQGDFCYIVVEKKLTPLAVGVALVDGADMIGEKGKAIENIHHLNDKIWKFFFKK</sequence>
<dbReference type="SMART" id="SM00359">
    <property type="entry name" value="PUA"/>
    <property type="match status" value="1"/>
</dbReference>
<dbReference type="PANTHER" id="PTHR22798">
    <property type="entry name" value="MCT-1 PROTEIN"/>
    <property type="match status" value="1"/>
</dbReference>
<dbReference type="PANTHER" id="PTHR22798:SF0">
    <property type="entry name" value="MALIGNANT T-CELL-AMPLIFIED SEQUENCE 1"/>
    <property type="match status" value="1"/>
</dbReference>
<gene>
    <name evidence="2" type="ORF">GACE_1351</name>
</gene>
<dbReference type="Gene3D" id="3.10.400.20">
    <property type="match status" value="1"/>
</dbReference>
<dbReference type="Pfam" id="PF01472">
    <property type="entry name" value="PUA"/>
    <property type="match status" value="1"/>
</dbReference>
<dbReference type="STRING" id="565033.GACE_1351"/>
<dbReference type="InterPro" id="IPR002478">
    <property type="entry name" value="PUA"/>
</dbReference>
<reference evidence="2 3" key="1">
    <citation type="journal article" date="2015" name="Appl. Environ. Microbiol.">
        <title>The Geoglobus acetivorans genome: Fe(III) reduction, acetate utilization, autotrophic growth, and degradation of aromatic compounds in a hyperthermophilic archaeon.</title>
        <authorList>
            <person name="Mardanov A.V."/>
            <person name="Slododkina G.B."/>
            <person name="Slobodkin A.I."/>
            <person name="Beletsky A.V."/>
            <person name="Gavrilov S.N."/>
            <person name="Kublanov I.V."/>
            <person name="Bonch-Osmolovskaya E.A."/>
            <person name="Skryabin K.G."/>
            <person name="Ravin N.V."/>
        </authorList>
    </citation>
    <scope>NUCLEOTIDE SEQUENCE [LARGE SCALE GENOMIC DNA]</scope>
    <source>
        <strain evidence="2 3">SBH6</strain>
    </source>
</reference>
<dbReference type="InterPro" id="IPR015266">
    <property type="entry name" value="DUF1947"/>
</dbReference>
<evidence type="ECO:0000313" key="2">
    <source>
        <dbReference type="EMBL" id="AIY90392.1"/>
    </source>
</evidence>
<dbReference type="Proteomes" id="UP000030624">
    <property type="component" value="Chromosome"/>
</dbReference>
<dbReference type="HOGENOM" id="CLU_090468_1_1_2"/>
<dbReference type="SUPFAM" id="SSF88697">
    <property type="entry name" value="PUA domain-like"/>
    <property type="match status" value="1"/>
</dbReference>
<evidence type="ECO:0000313" key="3">
    <source>
        <dbReference type="Proteomes" id="UP000030624"/>
    </source>
</evidence>
<dbReference type="PROSITE" id="PS50890">
    <property type="entry name" value="PUA"/>
    <property type="match status" value="1"/>
</dbReference>
<dbReference type="CDD" id="cd21154">
    <property type="entry name" value="PUA_MJ1432-like"/>
    <property type="match status" value="1"/>
</dbReference>
<feature type="domain" description="PUA" evidence="1">
    <location>
        <begin position="66"/>
        <end position="140"/>
    </location>
</feature>
<dbReference type="KEGG" id="gac:GACE_1351"/>
<organism evidence="2 3">
    <name type="scientific">Geoglobus acetivorans</name>
    <dbReference type="NCBI Taxonomy" id="565033"/>
    <lineage>
        <taxon>Archaea</taxon>
        <taxon>Methanobacteriati</taxon>
        <taxon>Methanobacteriota</taxon>
        <taxon>Archaeoglobi</taxon>
        <taxon>Archaeoglobales</taxon>
        <taxon>Archaeoglobaceae</taxon>
        <taxon>Geoglobus</taxon>
    </lineage>
</organism>
<dbReference type="NCBIfam" id="TIGR00451">
    <property type="entry name" value="unchar_dom_2"/>
    <property type="match status" value="1"/>
</dbReference>
<dbReference type="InterPro" id="IPR016437">
    <property type="entry name" value="MCT-1/Tma20"/>
</dbReference>
<proteinExistence type="predicted"/>
<dbReference type="GO" id="GO:0001731">
    <property type="term" value="P:formation of translation preinitiation complex"/>
    <property type="evidence" value="ECO:0007669"/>
    <property type="project" value="TreeGrafter"/>
</dbReference>
<evidence type="ECO:0000259" key="1">
    <source>
        <dbReference type="SMART" id="SM00359"/>
    </source>
</evidence>
<name>A0A0A7GHH1_GEOAI</name>
<dbReference type="InterPro" id="IPR022430">
    <property type="entry name" value="CHP03684"/>
</dbReference>
<dbReference type="InterPro" id="IPR015947">
    <property type="entry name" value="PUA-like_sf"/>
</dbReference>
<protein>
    <submittedName>
        <fullName evidence="2">Conserved protein with predicted RNA binding PUA domain</fullName>
    </submittedName>
</protein>
<dbReference type="EMBL" id="CP009552">
    <property type="protein sequence ID" value="AIY90392.1"/>
    <property type="molecule type" value="Genomic_DNA"/>
</dbReference>
<dbReference type="NCBIfam" id="TIGR03684">
    <property type="entry name" value="arCOG00985"/>
    <property type="match status" value="1"/>
</dbReference>
<accession>A0A0A7GHH1</accession>
<dbReference type="GO" id="GO:0003723">
    <property type="term" value="F:RNA binding"/>
    <property type="evidence" value="ECO:0007669"/>
    <property type="project" value="InterPro"/>
</dbReference>
<dbReference type="Pfam" id="PF09183">
    <property type="entry name" value="DUF1947"/>
    <property type="match status" value="1"/>
</dbReference>
<dbReference type="InterPro" id="IPR004521">
    <property type="entry name" value="Uncharacterised_CHP00451"/>
</dbReference>